<keyword evidence="2 3" id="KW-0479">Metal-binding</keyword>
<evidence type="ECO:0000256" key="2">
    <source>
        <dbReference type="ARBA" id="ARBA00022723"/>
    </source>
</evidence>
<protein>
    <submittedName>
        <fullName evidence="4">Putative damage-inducible protein DinB</fullName>
    </submittedName>
</protein>
<keyword evidence="5" id="KW-1185">Reference proteome</keyword>
<comment type="similarity">
    <text evidence="1">Belongs to the DinB family.</text>
</comment>
<dbReference type="InterPro" id="IPR007837">
    <property type="entry name" value="DinB"/>
</dbReference>
<name>A0A7W7ZH22_9BACT</name>
<evidence type="ECO:0000256" key="3">
    <source>
        <dbReference type="PIRSR" id="PIRSR607837-1"/>
    </source>
</evidence>
<dbReference type="RefSeq" id="WP_184221568.1">
    <property type="nucleotide sequence ID" value="NZ_JACHIP010000007.1"/>
</dbReference>
<dbReference type="Gene3D" id="1.20.120.450">
    <property type="entry name" value="dinb family like domain"/>
    <property type="match status" value="1"/>
</dbReference>
<dbReference type="InterPro" id="IPR034660">
    <property type="entry name" value="DinB/YfiT-like"/>
</dbReference>
<organism evidence="4 5">
    <name type="scientific">Granulicella aggregans</name>
    <dbReference type="NCBI Taxonomy" id="474949"/>
    <lineage>
        <taxon>Bacteria</taxon>
        <taxon>Pseudomonadati</taxon>
        <taxon>Acidobacteriota</taxon>
        <taxon>Terriglobia</taxon>
        <taxon>Terriglobales</taxon>
        <taxon>Acidobacteriaceae</taxon>
        <taxon>Granulicella</taxon>
    </lineage>
</organism>
<sequence length="164" mass="18598">MELKKVLLVEFDSEIARTRKMLERLPDEKCEYKPHEKSMSFVKLANHTADIPAHVTRILAYTEVDMAQPREPSAPPANGAERLKHFDALASTARANLAAASDEALDERFTLRAGEHIIFSDPRYLVIRNLFFNHMIHHRAQLGMYLRLNDCPVPSIYGPSADEG</sequence>
<proteinExistence type="inferred from homology"/>
<feature type="binding site" evidence="3">
    <location>
        <position position="138"/>
    </location>
    <ligand>
        <name>a divalent metal cation</name>
        <dbReference type="ChEBI" id="CHEBI:60240"/>
    </ligand>
</feature>
<feature type="binding site" evidence="3">
    <location>
        <position position="134"/>
    </location>
    <ligand>
        <name>a divalent metal cation</name>
        <dbReference type="ChEBI" id="CHEBI:60240"/>
    </ligand>
</feature>
<feature type="binding site" evidence="3">
    <location>
        <position position="47"/>
    </location>
    <ligand>
        <name>a divalent metal cation</name>
        <dbReference type="ChEBI" id="CHEBI:60240"/>
    </ligand>
</feature>
<dbReference type="Pfam" id="PF05163">
    <property type="entry name" value="DinB"/>
    <property type="match status" value="1"/>
</dbReference>
<evidence type="ECO:0000313" key="4">
    <source>
        <dbReference type="EMBL" id="MBB5059752.1"/>
    </source>
</evidence>
<dbReference type="AlphaFoldDB" id="A0A7W7ZH22"/>
<dbReference type="SUPFAM" id="SSF109854">
    <property type="entry name" value="DinB/YfiT-like putative metalloenzymes"/>
    <property type="match status" value="1"/>
</dbReference>
<dbReference type="GO" id="GO:0046872">
    <property type="term" value="F:metal ion binding"/>
    <property type="evidence" value="ECO:0007669"/>
    <property type="project" value="UniProtKB-KW"/>
</dbReference>
<accession>A0A7W7ZH22</accession>
<dbReference type="EMBL" id="JACHIP010000007">
    <property type="protein sequence ID" value="MBB5059752.1"/>
    <property type="molecule type" value="Genomic_DNA"/>
</dbReference>
<comment type="caution">
    <text evidence="4">The sequence shown here is derived from an EMBL/GenBank/DDBJ whole genome shotgun (WGS) entry which is preliminary data.</text>
</comment>
<gene>
    <name evidence="4" type="ORF">HDF16_004481</name>
</gene>
<dbReference type="Proteomes" id="UP000540989">
    <property type="component" value="Unassembled WGS sequence"/>
</dbReference>
<evidence type="ECO:0000256" key="1">
    <source>
        <dbReference type="ARBA" id="ARBA00008635"/>
    </source>
</evidence>
<reference evidence="4 5" key="1">
    <citation type="submission" date="2020-08" db="EMBL/GenBank/DDBJ databases">
        <title>Genomic Encyclopedia of Type Strains, Phase IV (KMG-V): Genome sequencing to study the core and pangenomes of soil and plant-associated prokaryotes.</title>
        <authorList>
            <person name="Whitman W."/>
        </authorList>
    </citation>
    <scope>NUCLEOTIDE SEQUENCE [LARGE SCALE GENOMIC DNA]</scope>
    <source>
        <strain evidence="4 5">M8UP14</strain>
    </source>
</reference>
<evidence type="ECO:0000313" key="5">
    <source>
        <dbReference type="Proteomes" id="UP000540989"/>
    </source>
</evidence>